<keyword evidence="9" id="KW-1185">Reference proteome</keyword>
<evidence type="ECO:0000256" key="7">
    <source>
        <dbReference type="HAMAP-Rule" id="MF_01147"/>
    </source>
</evidence>
<evidence type="ECO:0000256" key="1">
    <source>
        <dbReference type="ARBA" id="ARBA00007150"/>
    </source>
</evidence>
<organism evidence="8 9">
    <name type="scientific">Candidatus Liberibacter americanus str. Sao Paulo</name>
    <dbReference type="NCBI Taxonomy" id="1261131"/>
    <lineage>
        <taxon>Bacteria</taxon>
        <taxon>Pseudomonadati</taxon>
        <taxon>Pseudomonadota</taxon>
        <taxon>Alphaproteobacteria</taxon>
        <taxon>Hyphomicrobiales</taxon>
        <taxon>Rhizobiaceae</taxon>
        <taxon>Liberibacter</taxon>
    </lineage>
</organism>
<evidence type="ECO:0000256" key="6">
    <source>
        <dbReference type="ARBA" id="ARBA00023136"/>
    </source>
</evidence>
<proteinExistence type="inferred from homology"/>
<accession>U6B3C4</accession>
<dbReference type="PANTHER" id="PTHR30589">
    <property type="entry name" value="PROLIPOPROTEIN DIACYLGLYCERYL TRANSFERASE"/>
    <property type="match status" value="1"/>
</dbReference>
<feature type="transmembrane region" description="Helical" evidence="7">
    <location>
        <begin position="219"/>
        <end position="235"/>
    </location>
</feature>
<evidence type="ECO:0000256" key="4">
    <source>
        <dbReference type="ARBA" id="ARBA00022692"/>
    </source>
</evidence>
<evidence type="ECO:0000256" key="2">
    <source>
        <dbReference type="ARBA" id="ARBA00022475"/>
    </source>
</evidence>
<dbReference type="PATRIC" id="fig|1261131.3.peg.31"/>
<feature type="transmembrane region" description="Helical" evidence="7">
    <location>
        <begin position="247"/>
        <end position="275"/>
    </location>
</feature>
<feature type="transmembrane region" description="Helical" evidence="7">
    <location>
        <begin position="194"/>
        <end position="212"/>
    </location>
</feature>
<keyword evidence="2 7" id="KW-1003">Cell membrane</keyword>
<dbReference type="UniPathway" id="UPA00664"/>
<dbReference type="GO" id="GO:0008961">
    <property type="term" value="F:phosphatidylglycerol-prolipoprotein diacylglyceryl transferase activity"/>
    <property type="evidence" value="ECO:0007669"/>
    <property type="project" value="UniProtKB-UniRule"/>
</dbReference>
<dbReference type="GO" id="GO:0005886">
    <property type="term" value="C:plasma membrane"/>
    <property type="evidence" value="ECO:0007669"/>
    <property type="project" value="UniProtKB-SubCell"/>
</dbReference>
<sequence>MLCFIWTYPSIDPVAISIPFLSISIRWYGLSYLFGILFSIWHIRNLLNRDTLWTARQNKENLVHINNDIQANCMLWMICGMIAGGRIVYMLFYNLGLLLDYPLRIFYIWEGGMSFHGGLIGVFVSILLFSRVNKISFWLFSDLIAVSAPFGLFLGRIANFINGELWGRVSWVPWAMVFPSGGSLPRHPSQLYEAFFEGIVLFFIMQLIVYCGALKRQSLATGVFISGYAIARIFMEFFREPDYQLGYILGGWLTMGMLLSLPMLIIGCIIIINAIRLERKDVY</sequence>
<evidence type="ECO:0000313" key="8">
    <source>
        <dbReference type="EMBL" id="AHA27420.1"/>
    </source>
</evidence>
<feature type="transmembrane region" description="Helical" evidence="7">
    <location>
        <begin position="74"/>
        <end position="93"/>
    </location>
</feature>
<feature type="transmembrane region" description="Helical" evidence="7">
    <location>
        <begin position="25"/>
        <end position="43"/>
    </location>
</feature>
<dbReference type="GO" id="GO:0042158">
    <property type="term" value="P:lipoprotein biosynthetic process"/>
    <property type="evidence" value="ECO:0007669"/>
    <property type="project" value="UniProtKB-UniRule"/>
</dbReference>
<reference evidence="8 9" key="1">
    <citation type="journal article" date="2014" name="Mol. Plant Microbe Interact.">
        <title>The complete genome sequence of Candidatus Liberibacter americanus, associated with citrus Huanglongbing.</title>
        <authorList>
            <person name="Wulff N.A."/>
            <person name="Zhang S."/>
            <person name="Setubal J.C."/>
            <person name="Almeida N.F."/>
            <person name="Martins E.C."/>
            <person name="Harakava R."/>
            <person name="Kumar D."/>
            <person name="Rangel L.T."/>
            <person name="Foissac X."/>
            <person name="Bove J."/>
            <person name="Gabriel D.W."/>
        </authorList>
    </citation>
    <scope>NUCLEOTIDE SEQUENCE [LARGE SCALE GENOMIC DNA]</scope>
    <source>
        <strain evidence="8 9">Sao Paulo</strain>
    </source>
</reference>
<comment type="similarity">
    <text evidence="1 7">Belongs to the Lgt family.</text>
</comment>
<evidence type="ECO:0000313" key="9">
    <source>
        <dbReference type="Proteomes" id="UP000017862"/>
    </source>
</evidence>
<dbReference type="EC" id="2.5.1.145" evidence="7"/>
<evidence type="ECO:0000256" key="3">
    <source>
        <dbReference type="ARBA" id="ARBA00022679"/>
    </source>
</evidence>
<dbReference type="EMBL" id="CP006604">
    <property type="protein sequence ID" value="AHA27420.1"/>
    <property type="molecule type" value="Genomic_DNA"/>
</dbReference>
<dbReference type="AlphaFoldDB" id="U6B3C4"/>
<dbReference type="PROSITE" id="PS01311">
    <property type="entry name" value="LGT"/>
    <property type="match status" value="1"/>
</dbReference>
<keyword evidence="4 7" id="KW-0812">Transmembrane</keyword>
<feature type="transmembrane region" description="Helical" evidence="7">
    <location>
        <begin position="135"/>
        <end position="153"/>
    </location>
</feature>
<gene>
    <name evidence="7 8" type="primary">lgt</name>
    <name evidence="8" type="ORF">lam_036</name>
</gene>
<dbReference type="PANTHER" id="PTHR30589:SF0">
    <property type="entry name" value="PHOSPHATIDYLGLYCEROL--PROLIPOPROTEIN DIACYLGLYCERYL TRANSFERASE"/>
    <property type="match status" value="1"/>
</dbReference>
<comment type="function">
    <text evidence="7">Catalyzes the transfer of the diacylglyceryl group from phosphatidylglycerol to the sulfhydryl group of the N-terminal cysteine of a prolipoprotein, the first step in the formation of mature lipoproteins.</text>
</comment>
<dbReference type="eggNOG" id="COG0682">
    <property type="taxonomic scope" value="Bacteria"/>
</dbReference>
<dbReference type="RefSeq" id="WP_007556652.1">
    <property type="nucleotide sequence ID" value="NC_022793.1"/>
</dbReference>
<dbReference type="HOGENOM" id="CLU_013386_1_0_5"/>
<evidence type="ECO:0000256" key="5">
    <source>
        <dbReference type="ARBA" id="ARBA00022989"/>
    </source>
</evidence>
<feature type="transmembrane region" description="Helical" evidence="7">
    <location>
        <begin position="105"/>
        <end position="129"/>
    </location>
</feature>
<dbReference type="InterPro" id="IPR001640">
    <property type="entry name" value="Lgt"/>
</dbReference>
<keyword evidence="8" id="KW-0449">Lipoprotein</keyword>
<comment type="catalytic activity">
    <reaction evidence="7">
        <text>L-cysteinyl-[prolipoprotein] + a 1,2-diacyl-sn-glycero-3-phospho-(1'-sn-glycerol) = an S-1,2-diacyl-sn-glyceryl-L-cysteinyl-[prolipoprotein] + sn-glycerol 1-phosphate + H(+)</text>
        <dbReference type="Rhea" id="RHEA:56712"/>
        <dbReference type="Rhea" id="RHEA-COMP:14679"/>
        <dbReference type="Rhea" id="RHEA-COMP:14680"/>
        <dbReference type="ChEBI" id="CHEBI:15378"/>
        <dbReference type="ChEBI" id="CHEBI:29950"/>
        <dbReference type="ChEBI" id="CHEBI:57685"/>
        <dbReference type="ChEBI" id="CHEBI:64716"/>
        <dbReference type="ChEBI" id="CHEBI:140658"/>
        <dbReference type="EC" id="2.5.1.145"/>
    </reaction>
</comment>
<dbReference type="Proteomes" id="UP000017862">
    <property type="component" value="Chromosome"/>
</dbReference>
<dbReference type="KEGG" id="lar:lam_036"/>
<keyword evidence="6 7" id="KW-0472">Membrane</keyword>
<protein>
    <recommendedName>
        <fullName evidence="7">Phosphatidylglycerol--prolipoprotein diacylglyceryl transferase</fullName>
        <ecNumber evidence="7">2.5.1.145</ecNumber>
    </recommendedName>
</protein>
<name>U6B3C4_9HYPH</name>
<dbReference type="Pfam" id="PF01790">
    <property type="entry name" value="LGT"/>
    <property type="match status" value="1"/>
</dbReference>
<comment type="pathway">
    <text evidence="7">Protein modification; lipoprotein biosynthesis (diacylglyceryl transfer).</text>
</comment>
<dbReference type="HAMAP" id="MF_01147">
    <property type="entry name" value="Lgt"/>
    <property type="match status" value="1"/>
</dbReference>
<dbReference type="NCBIfam" id="TIGR00544">
    <property type="entry name" value="lgt"/>
    <property type="match status" value="1"/>
</dbReference>
<keyword evidence="5 7" id="KW-1133">Transmembrane helix</keyword>
<feature type="binding site" evidence="7">
    <location>
        <position position="156"/>
    </location>
    <ligand>
        <name>a 1,2-diacyl-sn-glycero-3-phospho-(1'-sn-glycerol)</name>
        <dbReference type="ChEBI" id="CHEBI:64716"/>
    </ligand>
</feature>
<comment type="subcellular location">
    <subcellularLocation>
        <location evidence="7">Cell membrane</location>
        <topology evidence="7">Multi-pass membrane protein</topology>
    </subcellularLocation>
</comment>
<dbReference type="STRING" id="1261131.lam_036"/>
<keyword evidence="3 7" id="KW-0808">Transferase</keyword>